<feature type="chain" id="PRO_5026962300" description="Alpha-2-macroglobulin family protein" evidence="2">
    <location>
        <begin position="23"/>
        <end position="2063"/>
    </location>
</feature>
<comment type="similarity">
    <text evidence="1">Belongs to the protease inhibitor I39 (alpha-2-macroglobulin) family. Bacterial alpha-2-macroglobulin subfamily.</text>
</comment>
<dbReference type="Gene3D" id="2.60.40.1930">
    <property type="match status" value="1"/>
</dbReference>
<dbReference type="EMBL" id="CACRSS010000021">
    <property type="protein sequence ID" value="VYT24612.1"/>
    <property type="molecule type" value="Genomic_DNA"/>
</dbReference>
<dbReference type="PANTHER" id="PTHR40094">
    <property type="entry name" value="ALPHA-2-MACROGLOBULIN HOMOLOG"/>
    <property type="match status" value="1"/>
</dbReference>
<feature type="domain" description="Alpha-2-macroglobulin" evidence="4">
    <location>
        <begin position="1383"/>
        <end position="1471"/>
    </location>
</feature>
<dbReference type="InterPro" id="IPR047565">
    <property type="entry name" value="Alpha-macroglob_thiol-ester_cl"/>
</dbReference>
<feature type="signal peptide" evidence="2">
    <location>
        <begin position="1"/>
        <end position="22"/>
    </location>
</feature>
<dbReference type="Gene3D" id="1.50.10.20">
    <property type="match status" value="1"/>
</dbReference>
<dbReference type="InterPro" id="IPR008930">
    <property type="entry name" value="Terpenoid_cyclase/PrenylTrfase"/>
</dbReference>
<dbReference type="InterPro" id="IPR001599">
    <property type="entry name" value="Macroglobln_a2"/>
</dbReference>
<evidence type="ECO:0000313" key="5">
    <source>
        <dbReference type="EMBL" id="VYT24612.1"/>
    </source>
</evidence>
<dbReference type="OrthoDB" id="9767116at2"/>
<dbReference type="InterPro" id="IPR051802">
    <property type="entry name" value="YfhM-like"/>
</dbReference>
<dbReference type="RefSeq" id="WP_102721092.1">
    <property type="nucleotide sequence ID" value="NZ_CACRSS010000021.1"/>
</dbReference>
<dbReference type="GO" id="GO:0004866">
    <property type="term" value="F:endopeptidase inhibitor activity"/>
    <property type="evidence" value="ECO:0007669"/>
    <property type="project" value="InterPro"/>
</dbReference>
<dbReference type="Pfam" id="PF00207">
    <property type="entry name" value="A2M"/>
    <property type="match status" value="1"/>
</dbReference>
<evidence type="ECO:0000259" key="3">
    <source>
        <dbReference type="SMART" id="SM01359"/>
    </source>
</evidence>
<evidence type="ECO:0000256" key="1">
    <source>
        <dbReference type="ARBA" id="ARBA00010556"/>
    </source>
</evidence>
<name>A0A6N2V6L3_9BACT</name>
<dbReference type="InterPro" id="IPR002890">
    <property type="entry name" value="MG2"/>
</dbReference>
<dbReference type="Pfam" id="PF07703">
    <property type="entry name" value="A2M_BRD"/>
    <property type="match status" value="1"/>
</dbReference>
<reference evidence="5" key="1">
    <citation type="submission" date="2019-11" db="EMBL/GenBank/DDBJ databases">
        <authorList>
            <person name="Feng L."/>
        </authorList>
    </citation>
    <scope>NUCLEOTIDE SEQUENCE</scope>
    <source>
        <strain evidence="5">AMuciniphilaLFYP55</strain>
    </source>
</reference>
<evidence type="ECO:0008006" key="6">
    <source>
        <dbReference type="Google" id="ProtNLM"/>
    </source>
</evidence>
<dbReference type="InterPro" id="IPR011625">
    <property type="entry name" value="A2M_N_BRD"/>
</dbReference>
<evidence type="ECO:0000256" key="2">
    <source>
        <dbReference type="SAM" id="SignalP"/>
    </source>
</evidence>
<dbReference type="SMART" id="SM01419">
    <property type="entry name" value="Thiol-ester_cl"/>
    <property type="match status" value="1"/>
</dbReference>
<dbReference type="InterPro" id="IPR041246">
    <property type="entry name" value="Bact_MG10"/>
</dbReference>
<proteinExistence type="inferred from homology"/>
<dbReference type="SMART" id="SM01360">
    <property type="entry name" value="A2M"/>
    <property type="match status" value="1"/>
</dbReference>
<dbReference type="SMART" id="SM01359">
    <property type="entry name" value="A2M_N_2"/>
    <property type="match status" value="1"/>
</dbReference>
<keyword evidence="2" id="KW-0732">Signal</keyword>
<dbReference type="Pfam" id="PF01835">
    <property type="entry name" value="MG2"/>
    <property type="match status" value="1"/>
</dbReference>
<evidence type="ECO:0000259" key="4">
    <source>
        <dbReference type="SMART" id="SM01360"/>
    </source>
</evidence>
<feature type="domain" description="Alpha-2-macroglobulin bait region" evidence="3">
    <location>
        <begin position="1161"/>
        <end position="1310"/>
    </location>
</feature>
<sequence>MKTCSFAIGCFLGICGIFPSIADTTVRYPSSFPSHLEKGKPFQLVFDKAVVPASEVGKPADPELMSFSPEEKPVELALGNGAGTAMPEGAKLMFVPPSLKFSSKWITPNVLECVPLEEVPFRSTYLWKPAENVRFLDGSPVPSVPLRLTGRMTWNFFLSSMDRGWQGSEVYPWESFFLVVPDAVPDRGNPANGLYRDGKGFLMLPGYCSWKEALEKNLRFAGVSDEEQLRSADFMKQLKAGAAEYDAGFRLRPATLKEVRDAKSYRVRNIAGEGRFRGRPDGMVVPGVYVIQPEGMFRYGRNYCLVSLDASFLSSRGGGQKTGWEEIKLGAVPRFSASGYYHAFSGNGGRFTLEWTLPVRIEDLERFCRDHVEFFVEGGGKPMAYGDQEGGFTTSLDGEDAETAGKIAIRLDRERLAEMKHARPQWYTSLPFLVSADEAVFKLQWRLKGVRSVDDQELARKNAEGSVEVEPEDPCLYLDAGNNGVMYAGARKLKASVSNLKDLTVRGYRIRDGHRHQTLAAYRKIYERDQSVPLSRTVTDRDQRHFLPAELLAADKTGALILDVRGKTEAAISLDGLFGGAVEPGMYFIEVEGRVSDPVLEAYRLFGVPSENGGRRKFDGKEASYAAQAVVQVTDLGVLHKKTADTMFAYVYSLSTGKAVEKAQVQLLDANGSVLASVPVEHGSVILPMAGMNGKAAYVRVLSGVDSYLSPLEDWPGQVRMWSFGVKTLPYEWEALGLNPATTAETRVFMFSDRNLYRPAETMHLKGIVRSLLDNRLGLAPVEEVKLTVRDGRDREVAVKQVKLSDVGTFDLDFTFPGEETGTYSVLASLRLKGDSAEEEKEGAEDDSSDEYDYKKYYRKEFDKNNREFRYEVEVAEFKRNEFEVEEKIHELKPGAHLLKADVKATNFTGTPVSGGKVNWSLRSTPSNFYPAGYKDYRFGDYRDDDGGYWEAYYGYSSSRSSSHMKQQSSVLDGEGRNTVEFSLDGQSFPRVRRLSLQASVVNGNEQLVKVSRGAVWNPASVFVGVKNSSSICRQGTPLDLRLIALGLDGKPYAGSGLDLNMTVTRTAFRPARYESGDATTVRNDEVRSTVLEKALTLAPADSADVRTGGKAVSVPTPQDGIYEVAFSGRDAEGREFRTAVKYWVYGSDVSPWEYHDGLKVKIIPDKQLYKPGETARLLIQTPIEGEVMVTVEREKVLRSFARKLTLDNPVIEVPLEEADAPNVYISVFLVKGADLSSRKVRNPQLKLGYAALKVQPVQHTLNVKVFPPAGMSRPGSPAVVSGVVTDYSGRPVRNAEVCLFAEDEGTLQVIGYQTPRPIRYFYADRPLSVGTWTTLEQILDEDWGGRSTDNKGVFIGGGDSSDGSRKAPENLDLRKNFNPCAVWLASLRTDGEGRFKAEYRNPDTLTRYRVMAVALAGAADFGTGESAYVVNKPVMLEPAPPFTATEGDSLDIPVTVSQTGDRKGPWVVTLKSGTAAASVPQPVQTLTLNGNQPKTLVFNVKFTQPGEARLTWEIRAADGSGTPYSSGVYSLLKDSVEHTFEVVPPFPELRELRCFSLSSGRTLDLPGLLATPFLKGTPIRVTLGTSPLLYADGSVNYLLRYPYGCLEQLSSSTLPWIYEPLLAKYLPGFKRKSPEDRSRALRSGVYKIMKNQLSSGGLSYWQGGTEVSEYCAYAALALTLAREQGVYIPEQGLNKLYAYLGHSLSARPREGLLGAWVLARAGLMPASLLNRLLDHAAELRAEDRLYLALAAALSSRAEAKEQARSLMNVSGEEMKQPRCRLLLALAEMAQAPGDRAVRERLERLIVDRTSGSFGGRAPYSTWTSGWDVILLGEYLEGLQEAPLSAAFRVDRGGRTFDGICSVSSPSRFLTAVGEKAVLSLPEAGTRVYGMAEARGRSKTQQDGAAVNRGFAVSRVYERLSPEGTWTPAAEFAVGDLVRITLHVDKSADPLTYVVMEDYLPSAFEAVNPALLSQIPGGRESETADAGNRWFYWSGWVSHREFLKDRVRFFADSWSGGRFTARYLARVTKSGSVIAPSAKAELMYKPETYGLSIPQKLTVSAGK</sequence>
<dbReference type="Pfam" id="PF17973">
    <property type="entry name" value="bMG10"/>
    <property type="match status" value="1"/>
</dbReference>
<gene>
    <name evidence="5" type="ORF">AMLFYP55_01276</name>
</gene>
<organism evidence="5">
    <name type="scientific">Akkermansia muciniphila</name>
    <dbReference type="NCBI Taxonomy" id="239935"/>
    <lineage>
        <taxon>Bacteria</taxon>
        <taxon>Pseudomonadati</taxon>
        <taxon>Verrucomicrobiota</taxon>
        <taxon>Verrucomicrobiia</taxon>
        <taxon>Verrucomicrobiales</taxon>
        <taxon>Akkermansiaceae</taxon>
        <taxon>Akkermansia</taxon>
    </lineage>
</organism>
<dbReference type="PANTHER" id="PTHR40094:SF1">
    <property type="entry name" value="UBIQUITIN DOMAIN-CONTAINING PROTEIN"/>
    <property type="match status" value="1"/>
</dbReference>
<protein>
    <recommendedName>
        <fullName evidence="6">Alpha-2-macroglobulin family protein</fullName>
    </recommendedName>
</protein>
<accession>A0A6N2V6L3</accession>
<dbReference type="SUPFAM" id="SSF48239">
    <property type="entry name" value="Terpenoid cyclases/Protein prenyltransferases"/>
    <property type="match status" value="1"/>
</dbReference>